<keyword evidence="11 16" id="KW-0010">Activator</keyword>
<comment type="subcellular location">
    <subcellularLocation>
        <location evidence="16 17">Host cytoplasm</location>
    </subcellularLocation>
    <subcellularLocation>
        <location evidence="16 17">Host nucleus</location>
    </subcellularLocation>
</comment>
<keyword evidence="4 16" id="KW-0945">Host-virus interaction</keyword>
<sequence>MGCLGCSVPMAYPRSILEYASRIGIPLQDVVLPCKFCEKFLEFLDCVAFDCKGLNLIWRDDLVYGACMRCCTRLAVAEFKFYYEYSVNVSNLIEQENKCLSDILVRCAFCLQSLSLTEKIISGSCSLIHKVRGNWRSICMYCMPNNEG</sequence>
<dbReference type="Gene3D" id="3.30.240.40">
    <property type="entry name" value="E6 early regulatory protein"/>
    <property type="match status" value="2"/>
</dbReference>
<evidence type="ECO:0000256" key="12">
    <source>
        <dbReference type="ARBA" id="ARBA00023163"/>
    </source>
</evidence>
<evidence type="ECO:0000256" key="7">
    <source>
        <dbReference type="ARBA" id="ARBA00022771"/>
    </source>
</evidence>
<evidence type="ECO:0000256" key="8">
    <source>
        <dbReference type="ARBA" id="ARBA00022833"/>
    </source>
</evidence>
<gene>
    <name evidence="16 18" type="primary">E6</name>
</gene>
<evidence type="ECO:0000256" key="2">
    <source>
        <dbReference type="ARBA" id="ARBA00022518"/>
    </source>
</evidence>
<dbReference type="SUPFAM" id="SSF161229">
    <property type="entry name" value="E6 C-terminal domain-like"/>
    <property type="match status" value="2"/>
</dbReference>
<comment type="similarity">
    <text evidence="1 16 17">Belongs to the papillomaviridae E6 protein family.</text>
</comment>
<evidence type="ECO:0000313" key="18">
    <source>
        <dbReference type="EMBL" id="ANZ90238.1"/>
    </source>
</evidence>
<dbReference type="GO" id="GO:0008270">
    <property type="term" value="F:zinc ion binding"/>
    <property type="evidence" value="ECO:0007669"/>
    <property type="project" value="UniProtKB-KW"/>
</dbReference>
<dbReference type="Proteomes" id="UP000123590">
    <property type="component" value="Segment"/>
</dbReference>
<evidence type="ECO:0000256" key="4">
    <source>
        <dbReference type="ARBA" id="ARBA00022581"/>
    </source>
</evidence>
<evidence type="ECO:0000256" key="5">
    <source>
        <dbReference type="ARBA" id="ARBA00022632"/>
    </source>
</evidence>
<dbReference type="GO" id="GO:0042025">
    <property type="term" value="C:host cell nucleus"/>
    <property type="evidence" value="ECO:0007669"/>
    <property type="project" value="UniProtKB-SubCell"/>
</dbReference>
<comment type="function">
    <text evidence="16">Plays a major role in the induction and maintenance of cellular transformation. E6 associates with host UBE3A/E6-AP ubiquitin-protein ligase and modulates its activity. Protects host keratinocytes from apoptosis by mediating the degradation of host BAK1. May also inhibit host immune response.</text>
</comment>
<dbReference type="EMBL" id="KU519392">
    <property type="protein sequence ID" value="ANZ90238.1"/>
    <property type="molecule type" value="Genomic_DNA"/>
</dbReference>
<comment type="caution">
    <text evidence="16">Lacks conserved residue(s) required for the propagation of feature annotation.</text>
</comment>
<dbReference type="GO" id="GO:0003677">
    <property type="term" value="F:DNA binding"/>
    <property type="evidence" value="ECO:0007669"/>
    <property type="project" value="UniProtKB-UniRule"/>
</dbReference>
<keyword evidence="12 16" id="KW-0804">Transcription</keyword>
<accession>A0A1B2K2A2</accession>
<organism evidence="18 19">
    <name type="scientific">Bos taurus papillomavirus 17</name>
    <dbReference type="NCBI Taxonomy" id="1887215"/>
    <lineage>
        <taxon>Viruses</taxon>
        <taxon>Monodnaviria</taxon>
        <taxon>Shotokuvirae</taxon>
        <taxon>Cossaviricota</taxon>
        <taxon>Papovaviricetes</taxon>
        <taxon>Zurhausenvirales</taxon>
        <taxon>Papillomaviridae</taxon>
        <taxon>Firstpapillomavirinae</taxon>
        <taxon>Xipapillomavirus</taxon>
        <taxon>Xipapillomavirus 4</taxon>
    </lineage>
</organism>
<proteinExistence type="inferred from homology"/>
<reference evidence="18 19" key="1">
    <citation type="submission" date="2016-01" db="EMBL/GenBank/DDBJ databases">
        <title>How many papillomavirus species can be undetected in fibropapillomas?</title>
        <authorList>
            <person name="Daudt C."/>
            <person name="Chaves da Silva F.R."/>
            <person name="Streck A.F."/>
            <person name="Weber M.N."/>
            <person name="Cibulski S.P."/>
            <person name="Canal C.W."/>
        </authorList>
    </citation>
    <scope>NUCLEOTIDE SEQUENCE [LARGE SCALE GENOMIC DNA]</scope>
</reference>
<keyword evidence="14 16" id="KW-0899">Viral immunoevasion</keyword>
<dbReference type="GO" id="GO:0039648">
    <property type="term" value="P:symbiont-mediated perturbation of host ubiquitin-like protein modification"/>
    <property type="evidence" value="ECO:0007669"/>
    <property type="project" value="UniProtKB-UniRule"/>
</dbReference>
<evidence type="ECO:0000256" key="14">
    <source>
        <dbReference type="ARBA" id="ARBA00023280"/>
    </source>
</evidence>
<keyword evidence="9 16" id="KW-0805">Transcription regulation</keyword>
<evidence type="ECO:0000313" key="19">
    <source>
        <dbReference type="Proteomes" id="UP000123590"/>
    </source>
</evidence>
<keyword evidence="8 16" id="KW-0862">Zinc</keyword>
<evidence type="ECO:0000256" key="17">
    <source>
        <dbReference type="RuleBase" id="RU363123"/>
    </source>
</evidence>
<dbReference type="GO" id="GO:0052150">
    <property type="term" value="P:symbiont-mediated perturbation of host apoptosis"/>
    <property type="evidence" value="ECO:0007669"/>
    <property type="project" value="UniProtKB-KW"/>
</dbReference>
<dbReference type="KEGG" id="vg:28544388"/>
<evidence type="ECO:0000256" key="16">
    <source>
        <dbReference type="HAMAP-Rule" id="MF_04006"/>
    </source>
</evidence>
<evidence type="ECO:0000256" key="11">
    <source>
        <dbReference type="ARBA" id="ARBA00023159"/>
    </source>
</evidence>
<keyword evidence="10 16" id="KW-0238">DNA-binding</keyword>
<keyword evidence="3 16" id="KW-1048">Host nucleus</keyword>
<dbReference type="InterPro" id="IPR001334">
    <property type="entry name" value="E6"/>
</dbReference>
<keyword evidence="5 16" id="KW-1090">Inhibition of host innate immune response by virus</keyword>
<dbReference type="OrthoDB" id="27353at10239"/>
<evidence type="ECO:0000256" key="15">
    <source>
        <dbReference type="ARBA" id="ARBA00023323"/>
    </source>
</evidence>
<evidence type="ECO:0000256" key="1">
    <source>
        <dbReference type="ARBA" id="ARBA00006346"/>
    </source>
</evidence>
<dbReference type="GO" id="GO:0006351">
    <property type="term" value="P:DNA-templated transcription"/>
    <property type="evidence" value="ECO:0007669"/>
    <property type="project" value="UniProtKB-UniRule"/>
</dbReference>
<evidence type="ECO:0000256" key="13">
    <source>
        <dbReference type="ARBA" id="ARBA00023200"/>
    </source>
</evidence>
<dbReference type="GO" id="GO:0006355">
    <property type="term" value="P:regulation of DNA-templated transcription"/>
    <property type="evidence" value="ECO:0007669"/>
    <property type="project" value="UniProtKB-UniRule"/>
</dbReference>
<dbReference type="InterPro" id="IPR038575">
    <property type="entry name" value="E6_sf"/>
</dbReference>
<keyword evidence="19" id="KW-1185">Reference proteome</keyword>
<keyword evidence="7 16" id="KW-0863">Zinc-finger</keyword>
<dbReference type="GO" id="GO:0030430">
    <property type="term" value="C:host cell cytoplasm"/>
    <property type="evidence" value="ECO:0007669"/>
    <property type="project" value="UniProtKB-SubCell"/>
</dbReference>
<dbReference type="GO" id="GO:0039502">
    <property type="term" value="P:symbiont-mediated suppression of host type I interferon-mediated signaling pathway"/>
    <property type="evidence" value="ECO:0007669"/>
    <property type="project" value="UniProtKB-UniRule"/>
</dbReference>
<protein>
    <recommendedName>
        <fullName evidence="16 17">Protein E6</fullName>
    </recommendedName>
</protein>
<keyword evidence="15 16" id="KW-1119">Modulation of host cell apoptosis by virus</keyword>
<evidence type="ECO:0000256" key="9">
    <source>
        <dbReference type="ARBA" id="ARBA00023015"/>
    </source>
</evidence>
<dbReference type="GeneID" id="28544388"/>
<dbReference type="HAMAP" id="MF_04006">
    <property type="entry name" value="HPV_E6"/>
    <property type="match status" value="1"/>
</dbReference>
<dbReference type="Pfam" id="PF00518">
    <property type="entry name" value="E6"/>
    <property type="match status" value="1"/>
</dbReference>
<dbReference type="GO" id="GO:0052170">
    <property type="term" value="P:symbiont-mediated suppression of host innate immune response"/>
    <property type="evidence" value="ECO:0007669"/>
    <property type="project" value="UniProtKB-KW"/>
</dbReference>
<evidence type="ECO:0000256" key="6">
    <source>
        <dbReference type="ARBA" id="ARBA00022723"/>
    </source>
</evidence>
<comment type="subunit">
    <text evidence="16">Forms homodimers. Interacts with ubiquitin-protein ligase UBE3A/E6-AP; this interaction stimulates UBE3A ubiquitin activity. Interacts with host BAK1.</text>
</comment>
<evidence type="ECO:0000256" key="10">
    <source>
        <dbReference type="ARBA" id="ARBA00023125"/>
    </source>
</evidence>
<evidence type="ECO:0000256" key="3">
    <source>
        <dbReference type="ARBA" id="ARBA00022562"/>
    </source>
</evidence>
<feature type="zinc finger region" evidence="16">
    <location>
        <begin position="34"/>
        <end position="70"/>
    </location>
</feature>
<dbReference type="RefSeq" id="YP_009272587.1">
    <property type="nucleotide sequence ID" value="NC_030797.1"/>
</dbReference>
<keyword evidence="13 16" id="KW-1035">Host cytoplasm</keyword>
<name>A0A1B2K2A2_9PAPI</name>
<keyword evidence="6 16" id="KW-0479">Metal-binding</keyword>
<keyword evidence="2 16" id="KW-0244">Early protein</keyword>